<dbReference type="InterPro" id="IPR013154">
    <property type="entry name" value="ADH-like_N"/>
</dbReference>
<dbReference type="CDD" id="cd08276">
    <property type="entry name" value="MDR7"/>
    <property type="match status" value="1"/>
</dbReference>
<evidence type="ECO:0000259" key="1">
    <source>
        <dbReference type="SMART" id="SM00829"/>
    </source>
</evidence>
<dbReference type="InterPro" id="IPR020843">
    <property type="entry name" value="ER"/>
</dbReference>
<dbReference type="RefSeq" id="WP_169493411.1">
    <property type="nucleotide sequence ID" value="NZ_JABBGM010000004.1"/>
</dbReference>
<name>A0A7Y0BPK9_9SPHN</name>
<dbReference type="PANTHER" id="PTHR45033:SF2">
    <property type="entry name" value="ZINC-TYPE ALCOHOL DEHYDROGENASE-LIKE PROTEIN C1773.06C"/>
    <property type="match status" value="1"/>
</dbReference>
<dbReference type="EMBL" id="JABBGM010000004">
    <property type="protein sequence ID" value="NML94139.1"/>
    <property type="molecule type" value="Genomic_DNA"/>
</dbReference>
<proteinExistence type="predicted"/>
<dbReference type="SMART" id="SM00829">
    <property type="entry name" value="PKS_ER"/>
    <property type="match status" value="1"/>
</dbReference>
<dbReference type="InterPro" id="IPR011032">
    <property type="entry name" value="GroES-like_sf"/>
</dbReference>
<gene>
    <name evidence="2" type="ORF">HHL27_10740</name>
</gene>
<dbReference type="SUPFAM" id="SSF50129">
    <property type="entry name" value="GroES-like"/>
    <property type="match status" value="1"/>
</dbReference>
<dbReference type="AlphaFoldDB" id="A0A7Y0BPK9"/>
<dbReference type="InterPro" id="IPR013149">
    <property type="entry name" value="ADH-like_C"/>
</dbReference>
<evidence type="ECO:0000313" key="3">
    <source>
        <dbReference type="Proteomes" id="UP000583556"/>
    </source>
</evidence>
<feature type="domain" description="Enoyl reductase (ER)" evidence="1">
    <location>
        <begin position="13"/>
        <end position="336"/>
    </location>
</feature>
<dbReference type="InterPro" id="IPR036291">
    <property type="entry name" value="NAD(P)-bd_dom_sf"/>
</dbReference>
<organism evidence="2 3">
    <name type="scientific">Novosphingobium olei</name>
    <dbReference type="NCBI Taxonomy" id="2728851"/>
    <lineage>
        <taxon>Bacteria</taxon>
        <taxon>Pseudomonadati</taxon>
        <taxon>Pseudomonadota</taxon>
        <taxon>Alphaproteobacteria</taxon>
        <taxon>Sphingomonadales</taxon>
        <taxon>Sphingomonadaceae</taxon>
        <taxon>Novosphingobium</taxon>
    </lineage>
</organism>
<dbReference type="PANTHER" id="PTHR45033">
    <property type="match status" value="1"/>
</dbReference>
<dbReference type="GO" id="GO:0016491">
    <property type="term" value="F:oxidoreductase activity"/>
    <property type="evidence" value="ECO:0007669"/>
    <property type="project" value="InterPro"/>
</dbReference>
<protein>
    <submittedName>
        <fullName evidence="2">NAD(P)-dependent alcohol dehydrogenase</fullName>
    </submittedName>
</protein>
<sequence length="338" mass="35155">MSVRAMQLGAKPATLDSLKAVELPDPGAPGAGEIRVRIRASSLNFHDYAVVAGMLPAPADRIPMSDGAGEVVAIGDGVTEFAVGDAVVSVFFPLWEDGTLHQPMQFCVPGDSTDGYARTEVVVPARWFTRAPKGLSHSEAATLTCAGLTAWRALFVDGSTGPASTVLIQGTGGVSIFALQFAKAAGARVIATSSSDEKLERLRAMGADELVNYRAHADWGVKAAELTGGRGVDTVVEIGGAGTLEQSMMATRVGGHIAVIGVLAGFAGPVNTALLMNKNLRVQGLTVGSRASQLDMIAAIETNGIRPVIDRHFALESLGDAFRHQISGAHFGKIVVDI</sequence>
<dbReference type="Pfam" id="PF00107">
    <property type="entry name" value="ADH_zinc_N"/>
    <property type="match status" value="1"/>
</dbReference>
<accession>A0A7Y0BPK9</accession>
<keyword evidence="3" id="KW-1185">Reference proteome</keyword>
<dbReference type="InterPro" id="IPR052711">
    <property type="entry name" value="Zinc_ADH-like"/>
</dbReference>
<evidence type="ECO:0000313" key="2">
    <source>
        <dbReference type="EMBL" id="NML94139.1"/>
    </source>
</evidence>
<dbReference type="Gene3D" id="3.90.180.10">
    <property type="entry name" value="Medium-chain alcohol dehydrogenases, catalytic domain"/>
    <property type="match status" value="1"/>
</dbReference>
<dbReference type="SUPFAM" id="SSF51735">
    <property type="entry name" value="NAD(P)-binding Rossmann-fold domains"/>
    <property type="match status" value="1"/>
</dbReference>
<dbReference type="Proteomes" id="UP000583556">
    <property type="component" value="Unassembled WGS sequence"/>
</dbReference>
<reference evidence="2 3" key="1">
    <citation type="submission" date="2020-04" db="EMBL/GenBank/DDBJ databases">
        <title>Novosphingobium sp. TW-4 isolated from soil.</title>
        <authorList>
            <person name="Dahal R.H."/>
            <person name="Chaudhary D.K."/>
        </authorList>
    </citation>
    <scope>NUCLEOTIDE SEQUENCE [LARGE SCALE GENOMIC DNA]</scope>
    <source>
        <strain evidence="2 3">TW-4</strain>
    </source>
</reference>
<dbReference type="Pfam" id="PF08240">
    <property type="entry name" value="ADH_N"/>
    <property type="match status" value="1"/>
</dbReference>
<dbReference type="Gene3D" id="3.40.50.720">
    <property type="entry name" value="NAD(P)-binding Rossmann-like Domain"/>
    <property type="match status" value="1"/>
</dbReference>
<comment type="caution">
    <text evidence="2">The sequence shown here is derived from an EMBL/GenBank/DDBJ whole genome shotgun (WGS) entry which is preliminary data.</text>
</comment>